<dbReference type="Gene3D" id="3.20.20.80">
    <property type="entry name" value="Glycosidases"/>
    <property type="match status" value="1"/>
</dbReference>
<dbReference type="SUPFAM" id="SSF51445">
    <property type="entry name" value="(Trans)glycosidases"/>
    <property type="match status" value="1"/>
</dbReference>
<dbReference type="InterPro" id="IPR000322">
    <property type="entry name" value="Glyco_hydro_31_TIM"/>
</dbReference>
<dbReference type="SUPFAM" id="SSF74650">
    <property type="entry name" value="Galactose mutarotase-like"/>
    <property type="match status" value="1"/>
</dbReference>
<name>A0A9X7R3B1_PSEDE</name>
<dbReference type="CDD" id="cd06594">
    <property type="entry name" value="GH31_glucosidase_YihQ"/>
    <property type="match status" value="1"/>
</dbReference>
<dbReference type="Proteomes" id="UP000326659">
    <property type="component" value="Chromosome"/>
</dbReference>
<dbReference type="InterPro" id="IPR044112">
    <property type="entry name" value="YihQ_TIM-like"/>
</dbReference>
<evidence type="ECO:0000313" key="6">
    <source>
        <dbReference type="Proteomes" id="UP000326659"/>
    </source>
</evidence>
<accession>A0A9X7R3B1</accession>
<dbReference type="InterPro" id="IPR048395">
    <property type="entry name" value="Glyco_hydro_31_C"/>
</dbReference>
<dbReference type="NCBIfam" id="NF007746">
    <property type="entry name" value="PRK10426.1"/>
    <property type="match status" value="1"/>
</dbReference>
<dbReference type="PANTHER" id="PTHR46959:SF2">
    <property type="entry name" value="SULFOQUINOVOSIDASE"/>
    <property type="match status" value="1"/>
</dbReference>
<feature type="domain" description="Glycoside hydrolase family 31 TIM barrel" evidence="3">
    <location>
        <begin position="323"/>
        <end position="645"/>
    </location>
</feature>
<reference evidence="5 6" key="1">
    <citation type="submission" date="2019-09" db="EMBL/GenBank/DDBJ databases">
        <title>Prosopis cineraria nodule microbiome.</title>
        <authorList>
            <person name="Chaluvadi S.R."/>
            <person name="Ali R."/>
            <person name="Wang X."/>
        </authorList>
    </citation>
    <scope>NUCLEOTIDE SEQUENCE [LARGE SCALE GENOMIC DNA]</scope>
    <source>
        <strain evidence="5 6">BG1</strain>
    </source>
</reference>
<protein>
    <submittedName>
        <fullName evidence="5">Alpha-glucosidase</fullName>
        <ecNumber evidence="5">3.2.1.20</ecNumber>
    </submittedName>
</protein>
<dbReference type="EC" id="3.2.1.20" evidence="5"/>
<dbReference type="PANTHER" id="PTHR46959">
    <property type="entry name" value="SULFOQUINOVOSIDASE"/>
    <property type="match status" value="1"/>
</dbReference>
<dbReference type="GO" id="GO:0030246">
    <property type="term" value="F:carbohydrate binding"/>
    <property type="evidence" value="ECO:0007669"/>
    <property type="project" value="InterPro"/>
</dbReference>
<dbReference type="CDD" id="cd14752">
    <property type="entry name" value="GH31_N"/>
    <property type="match status" value="1"/>
</dbReference>
<dbReference type="EMBL" id="CP043626">
    <property type="protein sequence ID" value="QEY71079.1"/>
    <property type="molecule type" value="Genomic_DNA"/>
</dbReference>
<evidence type="ECO:0000313" key="5">
    <source>
        <dbReference type="EMBL" id="QEY71079.1"/>
    </source>
</evidence>
<dbReference type="InterPro" id="IPR011013">
    <property type="entry name" value="Gal_mutarotase_sf_dom"/>
</dbReference>
<dbReference type="InterPro" id="IPR052990">
    <property type="entry name" value="Sulfoquinovosidase_GH31"/>
</dbReference>
<dbReference type="InterPro" id="IPR017853">
    <property type="entry name" value="GH"/>
</dbReference>
<dbReference type="KEGG" id="pden:F1C79_05140"/>
<dbReference type="Gene3D" id="2.60.40.1180">
    <property type="entry name" value="Golgi alpha-mannosidase II"/>
    <property type="match status" value="1"/>
</dbReference>
<keyword evidence="6" id="KW-1185">Reference proteome</keyword>
<evidence type="ECO:0000256" key="1">
    <source>
        <dbReference type="ARBA" id="ARBA00007806"/>
    </source>
</evidence>
<gene>
    <name evidence="5" type="ORF">F1C79_05140</name>
</gene>
<organism evidence="5 6">
    <name type="scientific">Pseudomonas denitrificans</name>
    <dbReference type="NCBI Taxonomy" id="43306"/>
    <lineage>
        <taxon>Bacteria</taxon>
        <taxon>Pseudomonadati</taxon>
        <taxon>Pseudomonadota</taxon>
        <taxon>Gammaproteobacteria</taxon>
        <taxon>Pseudomonadales</taxon>
        <taxon>Pseudomonadaceae</taxon>
        <taxon>Halopseudomonas</taxon>
    </lineage>
</organism>
<dbReference type="AlphaFoldDB" id="A0A9X7R3B1"/>
<dbReference type="InterPro" id="IPR013780">
    <property type="entry name" value="Glyco_hydro_b"/>
</dbReference>
<dbReference type="Pfam" id="PF21365">
    <property type="entry name" value="Glyco_hydro_31_3rd"/>
    <property type="match status" value="1"/>
</dbReference>
<dbReference type="SUPFAM" id="SSF51011">
    <property type="entry name" value="Glycosyl hydrolase domain"/>
    <property type="match status" value="1"/>
</dbReference>
<sequence length="759" mass="83945">MRDATAKGRDIDQVRIAGNGGAAGAGVLAFGGWKGWQWWQQRPVWAQLTVAPAMAAGQNWPLGDYRLEWDGASFALRAGEHPAQTLWQTRGGFLAAGIGRVDAEEHRGAMFVHEQRELLCRQQQLDSVRAEADRLLIAGTLGCADGRQAPYTFSLRADGERGVVMDVSLADPALNRLYLAWAREADEQFHGFGEQFTRFDLSGRRLPILVQEQGVGRGLQPITLAADLSARAGGDWWTTYAPVPFYLTSRLHGFFSEAPEYQVFDLRDDQRVALEVHADKLQAHFYKGSSPKALIEAHTSVVGRMPPLPAWTQQGAILGLQGGTERVRGIVRQFEQAKVPLAGVWVQDWVGQRTTSFGKQLWWNWVLDGERYPGWSAFNTELRAKGIRSLAYVNPFLVDTAEKGGATRNLYREALEHGYLTLDQQGQPLLLQNTSFSAGLVDLTNPRAADWLRGVMRKEMLGAGFSGWMADFGEALPYEAKLASGEPASVVHNRYPELWAKLNRQLVEEEGAGDLLFFMRSAYSRSPGLTTSMWLGDQLVTWDADDGLHSALLGLLSGGLSGFSLNHSDTGGYTTISSPIRNYHRSEELLLRWMEFSAFTSLLRTHEGNRPDDNVQAYSSPATVAQLQRFATVFRELAPYRQRLMEEAAQHGWPLARPLWLEFPADPASLAETPTSYMLGDQFLVVPVLEPGVQRLNVALPEGRWVHLWSGATFEVAAGGTVEVPAPIGEPAVFYRPGSTDGEQLVAALRKQGMLRSSP</sequence>
<dbReference type="OrthoDB" id="176168at2"/>
<proteinExistence type="inferred from homology"/>
<feature type="domain" description="Glycosyl hydrolase family 31 C-terminal" evidence="4">
    <location>
        <begin position="652"/>
        <end position="739"/>
    </location>
</feature>
<evidence type="ECO:0000259" key="4">
    <source>
        <dbReference type="Pfam" id="PF21365"/>
    </source>
</evidence>
<keyword evidence="2 5" id="KW-0326">Glycosidase</keyword>
<comment type="similarity">
    <text evidence="1 2">Belongs to the glycosyl hydrolase 31 family.</text>
</comment>
<dbReference type="RefSeq" id="WP_151186672.1">
    <property type="nucleotide sequence ID" value="NZ_CP043626.1"/>
</dbReference>
<dbReference type="GO" id="GO:0005975">
    <property type="term" value="P:carbohydrate metabolic process"/>
    <property type="evidence" value="ECO:0007669"/>
    <property type="project" value="InterPro"/>
</dbReference>
<evidence type="ECO:0000256" key="2">
    <source>
        <dbReference type="RuleBase" id="RU361185"/>
    </source>
</evidence>
<dbReference type="Gene3D" id="2.60.40.1760">
    <property type="entry name" value="glycosyl hydrolase (family 31)"/>
    <property type="match status" value="1"/>
</dbReference>
<dbReference type="GO" id="GO:0004558">
    <property type="term" value="F:alpha-1,4-glucosidase activity"/>
    <property type="evidence" value="ECO:0007669"/>
    <property type="project" value="UniProtKB-EC"/>
</dbReference>
<keyword evidence="2 5" id="KW-0378">Hydrolase</keyword>
<dbReference type="Pfam" id="PF01055">
    <property type="entry name" value="Glyco_hydro_31_2nd"/>
    <property type="match status" value="1"/>
</dbReference>
<evidence type="ECO:0000259" key="3">
    <source>
        <dbReference type="Pfam" id="PF01055"/>
    </source>
</evidence>